<dbReference type="CDD" id="cd06170">
    <property type="entry name" value="LuxR_C_like"/>
    <property type="match status" value="1"/>
</dbReference>
<evidence type="ECO:0000259" key="2">
    <source>
        <dbReference type="PROSITE" id="PS50043"/>
    </source>
</evidence>
<dbReference type="InterPro" id="IPR041664">
    <property type="entry name" value="AAA_16"/>
</dbReference>
<dbReference type="PROSITE" id="PS50043">
    <property type="entry name" value="HTH_LUXR_2"/>
    <property type="match status" value="1"/>
</dbReference>
<accession>D5SLE3</accession>
<dbReference type="eggNOG" id="COG3903">
    <property type="taxonomic scope" value="Bacteria"/>
</dbReference>
<dbReference type="EMBL" id="CM000914">
    <property type="protein sequence ID" value="EFG04736.2"/>
    <property type="molecule type" value="Genomic_DNA"/>
</dbReference>
<reference evidence="3 4" key="1">
    <citation type="journal article" date="2010" name="Genome Biol. Evol.">
        <title>The sequence of a 1.8-mb bacterial linear plasmid reveals a rich evolutionary reservoir of secondary metabolic pathways.</title>
        <authorList>
            <person name="Medema M.H."/>
            <person name="Trefzer A."/>
            <person name="Kovalchuk A."/>
            <person name="van den Berg M."/>
            <person name="Mueller U."/>
            <person name="Heijne W."/>
            <person name="Wu L."/>
            <person name="Alam M.T."/>
            <person name="Ronning C.M."/>
            <person name="Nierman W.C."/>
            <person name="Bovenberg R.A.L."/>
            <person name="Breitling R."/>
            <person name="Takano E."/>
        </authorList>
    </citation>
    <scope>NUCLEOTIDE SEQUENCE [LARGE SCALE GENOMIC DNA]</scope>
    <source>
        <strain evidence="4">ATCC 27064 / DSM 738 / JCM 4710 / NBRC 13307 / NCIMB 12785 / NRRL 3585 / VKM Ac-602</strain>
        <plasmid evidence="3">pSCL4</plasmid>
    </source>
</reference>
<dbReference type="GO" id="GO:0003677">
    <property type="term" value="F:DNA binding"/>
    <property type="evidence" value="ECO:0007669"/>
    <property type="project" value="InterPro"/>
</dbReference>
<keyword evidence="4" id="KW-1185">Reference proteome</keyword>
<geneLocation type="plasmid" evidence="3 4">
    <name>pSCL4</name>
</geneLocation>
<evidence type="ECO:0000256" key="1">
    <source>
        <dbReference type="SAM" id="MobiDB-lite"/>
    </source>
</evidence>
<dbReference type="Gene3D" id="3.40.50.300">
    <property type="entry name" value="P-loop containing nucleotide triphosphate hydrolases"/>
    <property type="match status" value="1"/>
</dbReference>
<dbReference type="SUPFAM" id="SSF46894">
    <property type="entry name" value="C-terminal effector domain of the bipartite response regulators"/>
    <property type="match status" value="1"/>
</dbReference>
<feature type="domain" description="HTH luxR-type" evidence="2">
    <location>
        <begin position="755"/>
        <end position="820"/>
    </location>
</feature>
<evidence type="ECO:0000313" key="4">
    <source>
        <dbReference type="Proteomes" id="UP000002357"/>
    </source>
</evidence>
<dbReference type="SUPFAM" id="SSF52540">
    <property type="entry name" value="P-loop containing nucleoside triphosphate hydrolases"/>
    <property type="match status" value="1"/>
</dbReference>
<dbReference type="InterPro" id="IPR000792">
    <property type="entry name" value="Tscrpt_reg_LuxR_C"/>
</dbReference>
<gene>
    <name evidence="3" type="primary">citB</name>
    <name evidence="3" type="ORF">SCLAV_p1250</name>
</gene>
<name>D5SLE3_STRCL</name>
<dbReference type="Pfam" id="PF13191">
    <property type="entry name" value="AAA_16"/>
    <property type="match status" value="1"/>
</dbReference>
<organism evidence="3 4">
    <name type="scientific">Streptomyces clavuligerus</name>
    <dbReference type="NCBI Taxonomy" id="1901"/>
    <lineage>
        <taxon>Bacteria</taxon>
        <taxon>Bacillati</taxon>
        <taxon>Actinomycetota</taxon>
        <taxon>Actinomycetes</taxon>
        <taxon>Kitasatosporales</taxon>
        <taxon>Streptomycetaceae</taxon>
        <taxon>Streptomyces</taxon>
    </lineage>
</organism>
<dbReference type="Proteomes" id="UP000002357">
    <property type="component" value="Plasmid pSCL4"/>
</dbReference>
<dbReference type="PANTHER" id="PTHR47691:SF3">
    <property type="entry name" value="HTH-TYPE TRANSCRIPTIONAL REGULATOR RV0890C-RELATED"/>
    <property type="match status" value="1"/>
</dbReference>
<evidence type="ECO:0000313" key="3">
    <source>
        <dbReference type="EMBL" id="EFG04736.2"/>
    </source>
</evidence>
<dbReference type="Gene3D" id="1.10.10.10">
    <property type="entry name" value="Winged helix-like DNA-binding domain superfamily/Winged helix DNA-binding domain"/>
    <property type="match status" value="1"/>
</dbReference>
<sequence>MPSRRRPPGSHSAEHPLPFPNAPVPSPSLPPSPPPTPTPPPSSFSSPSPAELIGRDEEIAHLLSLLTRPGPAPAAVLLHGAPGVGKSRLAAAVTAAYRGATGAATATVVPPTATGDPGSAAVEAALALAAVRGEQGPAPLLTVDGADAVDQRNLLAAAGSAGVVVLATARADRPAAGLVSVPVRGLRLPRDCSTADPEGFAAVPSVQLYLARLRTLNPEAAVHGGNQQAIARTCAQLRGVPGALGLAARMAALEGPETVWNALSAPYGGRLTDLLRMYGVPSAGTDAETDGGRAGGGDDGGDSGDGGSAQRLLARCAVFADGFGTEALREISGVRTAGFATALHTLLAQGLLTLSAQPSGQLDGPVRTRLQVPLTALPLPPDPGAETARLAHARYYARVARTAARQIAEGDQRAGITVFRAEEANLRAALETLFTHGDGDPDEALDLAEDLLVHWYATGPTAIRAGVLDPLARRAATHRPCRRAQSLLTEATVLAGHPEAARPLLDGAAGADTSGPDGGRLLRLRGLAAVHSDPADGTASLRRAAERRAADGDRHGAARVALEAALADLLYGEVRRGEDTALETLCGALRRGDVFAAGSALLHLALFAAAAGRTRQAADRHARALASLRSLGAPAVLGAHLTLLAGPLLPGPTGRARATARVLGCFYASRAAFLDDPDESPFTTARCEEPVRRLLGEEAFRAALAEGAGLSLLDLVTAFAARRRDGGAPAAPEAPRAGYGGPPAPAVLERRAPATAAATEELTPRQTEVSQLVALGLSNKQIARQLEISEWTVVNHIREVMRRLGCASRVGIARWAHEAEHRRAATAGMSLSPGAGVRRDAV</sequence>
<feature type="region of interest" description="Disordered" evidence="1">
    <location>
        <begin position="1"/>
        <end position="50"/>
    </location>
</feature>
<dbReference type="InterPro" id="IPR027417">
    <property type="entry name" value="P-loop_NTPase"/>
</dbReference>
<feature type="compositionally biased region" description="Gly residues" evidence="1">
    <location>
        <begin position="292"/>
        <end position="307"/>
    </location>
</feature>
<dbReference type="PANTHER" id="PTHR47691">
    <property type="entry name" value="REGULATOR-RELATED"/>
    <property type="match status" value="1"/>
</dbReference>
<feature type="compositionally biased region" description="Low complexity" evidence="1">
    <location>
        <begin position="727"/>
        <end position="737"/>
    </location>
</feature>
<proteinExistence type="predicted"/>
<dbReference type="OrthoDB" id="3630021at2"/>
<protein>
    <submittedName>
        <fullName evidence="3">CitB protein</fullName>
    </submittedName>
</protein>
<feature type="region of interest" description="Disordered" evidence="1">
    <location>
        <begin position="282"/>
        <end position="307"/>
    </location>
</feature>
<feature type="compositionally biased region" description="Pro residues" evidence="1">
    <location>
        <begin position="17"/>
        <end position="42"/>
    </location>
</feature>
<dbReference type="SMART" id="SM00421">
    <property type="entry name" value="HTH_LUXR"/>
    <property type="match status" value="1"/>
</dbReference>
<dbReference type="eggNOG" id="COG2197">
    <property type="taxonomic scope" value="Bacteria"/>
</dbReference>
<dbReference type="GO" id="GO:0006355">
    <property type="term" value="P:regulation of DNA-templated transcription"/>
    <property type="evidence" value="ECO:0007669"/>
    <property type="project" value="InterPro"/>
</dbReference>
<dbReference type="Pfam" id="PF00196">
    <property type="entry name" value="GerE"/>
    <property type="match status" value="1"/>
</dbReference>
<dbReference type="AlphaFoldDB" id="D5SLE3"/>
<dbReference type="InterPro" id="IPR036388">
    <property type="entry name" value="WH-like_DNA-bd_sf"/>
</dbReference>
<dbReference type="InterPro" id="IPR016032">
    <property type="entry name" value="Sig_transdc_resp-reg_C-effctor"/>
</dbReference>
<keyword evidence="3" id="KW-0614">Plasmid</keyword>
<dbReference type="PRINTS" id="PR00038">
    <property type="entry name" value="HTHLUXR"/>
</dbReference>
<feature type="region of interest" description="Disordered" evidence="1">
    <location>
        <begin position="726"/>
        <end position="745"/>
    </location>
</feature>